<keyword evidence="6 7" id="KW-0472">Membrane</keyword>
<reference evidence="8 9" key="1">
    <citation type="submission" date="2023-12" db="EMBL/GenBank/DDBJ databases">
        <title>Genome sequencing and assembly of bacterial species from a model synthetic community.</title>
        <authorList>
            <person name="Hogle S.L."/>
        </authorList>
    </citation>
    <scope>NUCLEOTIDE SEQUENCE [LARGE SCALE GENOMIC DNA]</scope>
    <source>
        <strain evidence="8 9">HAMBI_3031</strain>
    </source>
</reference>
<feature type="transmembrane region" description="Helical" evidence="7">
    <location>
        <begin position="129"/>
        <end position="149"/>
    </location>
</feature>
<dbReference type="EMBL" id="CP139960">
    <property type="protein sequence ID" value="WQD39617.1"/>
    <property type="molecule type" value="Genomic_DNA"/>
</dbReference>
<keyword evidence="9" id="KW-1185">Reference proteome</keyword>
<dbReference type="InterPro" id="IPR032808">
    <property type="entry name" value="DoxX"/>
</dbReference>
<accession>A0ABZ0WCL7</accession>
<evidence type="ECO:0000256" key="2">
    <source>
        <dbReference type="ARBA" id="ARBA00006679"/>
    </source>
</evidence>
<evidence type="ECO:0000256" key="1">
    <source>
        <dbReference type="ARBA" id="ARBA00004651"/>
    </source>
</evidence>
<evidence type="ECO:0000313" key="8">
    <source>
        <dbReference type="EMBL" id="WQD39617.1"/>
    </source>
</evidence>
<dbReference type="PANTHER" id="PTHR33452">
    <property type="entry name" value="OXIDOREDUCTASE CATD-RELATED"/>
    <property type="match status" value="1"/>
</dbReference>
<sequence>MKNVIKIFSPNQKAYDSWAPAILRIVVGFGFFAHGIAKMIKGPEGFAKLLSQIKVPAPEVLAWMAITVEVLGGLALILGILVSIVSIPLIITMLTALFTIHYKFGYSSVKTISLDENGPKFGPPGYEINLLYIATLLILIEFGAGKLSVDSLTVKRNGAREEPLQPDIQDCN</sequence>
<feature type="transmembrane region" description="Helical" evidence="7">
    <location>
        <begin position="21"/>
        <end position="40"/>
    </location>
</feature>
<dbReference type="Proteomes" id="UP001325680">
    <property type="component" value="Chromosome"/>
</dbReference>
<comment type="subcellular location">
    <subcellularLocation>
        <location evidence="1">Cell membrane</location>
        <topology evidence="1">Multi-pass membrane protein</topology>
    </subcellularLocation>
</comment>
<gene>
    <name evidence="8" type="ORF">U0035_05580</name>
</gene>
<evidence type="ECO:0000256" key="6">
    <source>
        <dbReference type="ARBA" id="ARBA00023136"/>
    </source>
</evidence>
<feature type="transmembrane region" description="Helical" evidence="7">
    <location>
        <begin position="60"/>
        <end position="82"/>
    </location>
</feature>
<feature type="transmembrane region" description="Helical" evidence="7">
    <location>
        <begin position="89"/>
        <end position="109"/>
    </location>
</feature>
<evidence type="ECO:0000256" key="4">
    <source>
        <dbReference type="ARBA" id="ARBA00022692"/>
    </source>
</evidence>
<evidence type="ECO:0000313" key="9">
    <source>
        <dbReference type="Proteomes" id="UP001325680"/>
    </source>
</evidence>
<dbReference type="PANTHER" id="PTHR33452:SF1">
    <property type="entry name" value="INNER MEMBRANE PROTEIN YPHA-RELATED"/>
    <property type="match status" value="1"/>
</dbReference>
<dbReference type="InterPro" id="IPR051907">
    <property type="entry name" value="DoxX-like_oxidoreductase"/>
</dbReference>
<keyword evidence="4 7" id="KW-0812">Transmembrane</keyword>
<evidence type="ECO:0000256" key="7">
    <source>
        <dbReference type="SAM" id="Phobius"/>
    </source>
</evidence>
<protein>
    <submittedName>
        <fullName evidence="8">DoxX family protein</fullName>
    </submittedName>
</protein>
<dbReference type="Pfam" id="PF07681">
    <property type="entry name" value="DoxX"/>
    <property type="match status" value="1"/>
</dbReference>
<evidence type="ECO:0000256" key="3">
    <source>
        <dbReference type="ARBA" id="ARBA00022475"/>
    </source>
</evidence>
<comment type="similarity">
    <text evidence="2">Belongs to the DoxX family.</text>
</comment>
<dbReference type="RefSeq" id="WP_114789046.1">
    <property type="nucleotide sequence ID" value="NZ_CP139960.1"/>
</dbReference>
<proteinExistence type="inferred from homology"/>
<evidence type="ECO:0000256" key="5">
    <source>
        <dbReference type="ARBA" id="ARBA00022989"/>
    </source>
</evidence>
<keyword evidence="5 7" id="KW-1133">Transmembrane helix</keyword>
<keyword evidence="3" id="KW-1003">Cell membrane</keyword>
<organism evidence="8 9">
    <name type="scientific">Niabella yanshanensis</name>
    <dbReference type="NCBI Taxonomy" id="577386"/>
    <lineage>
        <taxon>Bacteria</taxon>
        <taxon>Pseudomonadati</taxon>
        <taxon>Bacteroidota</taxon>
        <taxon>Chitinophagia</taxon>
        <taxon>Chitinophagales</taxon>
        <taxon>Chitinophagaceae</taxon>
        <taxon>Niabella</taxon>
    </lineage>
</organism>
<name>A0ABZ0WCL7_9BACT</name>